<evidence type="ECO:0000313" key="3">
    <source>
        <dbReference type="Proteomes" id="UP001230220"/>
    </source>
</evidence>
<protein>
    <recommendedName>
        <fullName evidence="4">ABC transporter permease</fullName>
    </recommendedName>
</protein>
<evidence type="ECO:0000313" key="2">
    <source>
        <dbReference type="EMBL" id="MDQ0359410.1"/>
    </source>
</evidence>
<dbReference type="Proteomes" id="UP001230220">
    <property type="component" value="Unassembled WGS sequence"/>
</dbReference>
<feature type="transmembrane region" description="Helical" evidence="1">
    <location>
        <begin position="219"/>
        <end position="238"/>
    </location>
</feature>
<keyword evidence="1" id="KW-0812">Transmembrane</keyword>
<accession>A0ABU0DXQ4</accession>
<proteinExistence type="predicted"/>
<evidence type="ECO:0008006" key="4">
    <source>
        <dbReference type="Google" id="ProtNLM"/>
    </source>
</evidence>
<comment type="caution">
    <text evidence="2">The sequence shown here is derived from an EMBL/GenBank/DDBJ whole genome shotgun (WGS) entry which is preliminary data.</text>
</comment>
<feature type="transmembrane region" description="Helical" evidence="1">
    <location>
        <begin position="168"/>
        <end position="189"/>
    </location>
</feature>
<gene>
    <name evidence="2" type="ORF">J2S15_000141</name>
</gene>
<feature type="transmembrane region" description="Helical" evidence="1">
    <location>
        <begin position="16"/>
        <end position="36"/>
    </location>
</feature>
<feature type="transmembrane region" description="Helical" evidence="1">
    <location>
        <begin position="87"/>
        <end position="108"/>
    </location>
</feature>
<sequence length="245" mass="28272">MYFDILKNQLIKKNKLLVSFYVFPIVFSLLLSLFTSDYSNPMIAFLMFLFIWSLVFIIGGTFIFVSRTFKLSSSLFTSITKEIITKIVYASLILVCMYLSLYITSFILEHLSRGVSIYGMYNTLNNYGLGGTLMILFVYTFMFCLQLLFVAGFSIALVRRFGKLYKRIFQILVFIVLIIALLAIQIYLFPNFIQEQELGMNVFYIMTFVGEINNYLDTLFIQTILATIVVAILSVIGVKTLQRYS</sequence>
<keyword evidence="1" id="KW-1133">Transmembrane helix</keyword>
<keyword evidence="3" id="KW-1185">Reference proteome</keyword>
<dbReference type="EMBL" id="JAUSUR010000001">
    <property type="protein sequence ID" value="MDQ0359410.1"/>
    <property type="molecule type" value="Genomic_DNA"/>
</dbReference>
<organism evidence="2 3">
    <name type="scientific">Breznakia pachnodae</name>
    <dbReference type="NCBI Taxonomy" id="265178"/>
    <lineage>
        <taxon>Bacteria</taxon>
        <taxon>Bacillati</taxon>
        <taxon>Bacillota</taxon>
        <taxon>Erysipelotrichia</taxon>
        <taxon>Erysipelotrichales</taxon>
        <taxon>Erysipelotrichaceae</taxon>
        <taxon>Breznakia</taxon>
    </lineage>
</organism>
<name>A0ABU0DXQ4_9FIRM</name>
<evidence type="ECO:0000256" key="1">
    <source>
        <dbReference type="SAM" id="Phobius"/>
    </source>
</evidence>
<feature type="transmembrane region" description="Helical" evidence="1">
    <location>
        <begin position="42"/>
        <end position="66"/>
    </location>
</feature>
<dbReference type="RefSeq" id="WP_307404497.1">
    <property type="nucleotide sequence ID" value="NZ_JAUSUR010000001.1"/>
</dbReference>
<reference evidence="2 3" key="1">
    <citation type="submission" date="2023-07" db="EMBL/GenBank/DDBJ databases">
        <title>Genomic Encyclopedia of Type Strains, Phase IV (KMG-IV): sequencing the most valuable type-strain genomes for metagenomic binning, comparative biology and taxonomic classification.</title>
        <authorList>
            <person name="Goeker M."/>
        </authorList>
    </citation>
    <scope>NUCLEOTIDE SEQUENCE [LARGE SCALE GENOMIC DNA]</scope>
    <source>
        <strain evidence="2 3">DSM 16784</strain>
    </source>
</reference>
<keyword evidence="1" id="KW-0472">Membrane</keyword>
<feature type="transmembrane region" description="Helical" evidence="1">
    <location>
        <begin position="128"/>
        <end position="156"/>
    </location>
</feature>